<dbReference type="EMBL" id="WSEL01000009">
    <property type="protein sequence ID" value="MVQ32005.1"/>
    <property type="molecule type" value="Genomic_DNA"/>
</dbReference>
<keyword evidence="2" id="KW-0378">Hydrolase</keyword>
<comment type="caution">
    <text evidence="2">The sequence shown here is derived from an EMBL/GenBank/DDBJ whole genome shotgun (WGS) entry which is preliminary data.</text>
</comment>
<dbReference type="RefSeq" id="WP_181653698.1">
    <property type="nucleotide sequence ID" value="NZ_WSEL01000009.1"/>
</dbReference>
<proteinExistence type="predicted"/>
<accession>A0A6N8IZI1</accession>
<dbReference type="GO" id="GO:0016787">
    <property type="term" value="F:hydrolase activity"/>
    <property type="evidence" value="ECO:0007669"/>
    <property type="project" value="UniProtKB-KW"/>
</dbReference>
<gene>
    <name evidence="2" type="ORF">GON04_21275</name>
</gene>
<dbReference type="Gene3D" id="3.20.20.140">
    <property type="entry name" value="Metal-dependent hydrolases"/>
    <property type="match status" value="1"/>
</dbReference>
<sequence length="271" mass="29394">MNTPLGIDGACDCHIHVFEETRPLAPTATFTPPHAPAPEYARVREALGLSRVVVVQPTGYAFDNDCTLQAMKTLGPGARGVCVVPHDTADAELQALHDVGVRGVRFMMLAGGVLPWEALAPTAARIAPFGWHINLQLDGHELPRHEALLRHLPCRLVIDHIGKFLGPVSTHSEGFASLRRLIDAGHAWVKLSAPYECSRAGPPGYDDIAPLVETLAAAHTERCLWASNWPHPNIHPTPSSQDLLAWALARMPGDAAQRRILVDNPALLYGF</sequence>
<dbReference type="InterPro" id="IPR006680">
    <property type="entry name" value="Amidohydro-rel"/>
</dbReference>
<protein>
    <submittedName>
        <fullName evidence="2">Amidohydrolase family protein</fullName>
    </submittedName>
</protein>
<dbReference type="InterPro" id="IPR032466">
    <property type="entry name" value="Metal_Hydrolase"/>
</dbReference>
<feature type="domain" description="Amidohydrolase-related" evidence="1">
    <location>
        <begin position="11"/>
        <end position="271"/>
    </location>
</feature>
<dbReference type="Proteomes" id="UP000469385">
    <property type="component" value="Unassembled WGS sequence"/>
</dbReference>
<organism evidence="2 3">
    <name type="scientific">Ramlibacter pinisoli</name>
    <dbReference type="NCBI Taxonomy" id="2682844"/>
    <lineage>
        <taxon>Bacteria</taxon>
        <taxon>Pseudomonadati</taxon>
        <taxon>Pseudomonadota</taxon>
        <taxon>Betaproteobacteria</taxon>
        <taxon>Burkholderiales</taxon>
        <taxon>Comamonadaceae</taxon>
        <taxon>Ramlibacter</taxon>
    </lineage>
</organism>
<dbReference type="PANTHER" id="PTHR35563">
    <property type="entry name" value="BARREL METAL-DEPENDENT HYDROLASE, PUTATIVE (AFU_ORTHOLOGUE AFUA_1G16240)-RELATED"/>
    <property type="match status" value="1"/>
</dbReference>
<dbReference type="SUPFAM" id="SSF51556">
    <property type="entry name" value="Metallo-dependent hydrolases"/>
    <property type="match status" value="1"/>
</dbReference>
<dbReference type="PANTHER" id="PTHR35563:SF2">
    <property type="entry name" value="BARREL METAL-DEPENDENT HYDROLASE, PUTATIVE (AFU_ORTHOLOGUE AFUA_1G16240)-RELATED"/>
    <property type="match status" value="1"/>
</dbReference>
<keyword evidence="3" id="KW-1185">Reference proteome</keyword>
<evidence type="ECO:0000313" key="3">
    <source>
        <dbReference type="Proteomes" id="UP000469385"/>
    </source>
</evidence>
<dbReference type="Pfam" id="PF04909">
    <property type="entry name" value="Amidohydro_2"/>
    <property type="match status" value="1"/>
</dbReference>
<dbReference type="AlphaFoldDB" id="A0A6N8IZI1"/>
<dbReference type="InterPro" id="IPR052358">
    <property type="entry name" value="Aro_Compnd_Degr_Hydrolases"/>
</dbReference>
<reference evidence="2 3" key="1">
    <citation type="submission" date="2019-12" db="EMBL/GenBank/DDBJ databases">
        <authorList>
            <person name="Huq M.A."/>
        </authorList>
    </citation>
    <scope>NUCLEOTIDE SEQUENCE [LARGE SCALE GENOMIC DNA]</scope>
    <source>
        <strain evidence="2 3">MAH-25</strain>
    </source>
</reference>
<name>A0A6N8IZI1_9BURK</name>
<evidence type="ECO:0000259" key="1">
    <source>
        <dbReference type="Pfam" id="PF04909"/>
    </source>
</evidence>
<evidence type="ECO:0000313" key="2">
    <source>
        <dbReference type="EMBL" id="MVQ32005.1"/>
    </source>
</evidence>